<dbReference type="InterPro" id="IPR006204">
    <property type="entry name" value="GHMP_kinase_N_dom"/>
</dbReference>
<feature type="active site" evidence="10">
    <location>
        <position position="20"/>
    </location>
</feature>
<dbReference type="RefSeq" id="WP_110263540.1">
    <property type="nucleotide sequence ID" value="NZ_CAKZQT010000007.1"/>
</dbReference>
<feature type="domain" description="GHMP kinase C-terminal" evidence="12">
    <location>
        <begin position="201"/>
        <end position="269"/>
    </location>
</feature>
<dbReference type="InterPro" id="IPR013750">
    <property type="entry name" value="GHMP_kinase_C_dom"/>
</dbReference>
<evidence type="ECO:0000256" key="5">
    <source>
        <dbReference type="ARBA" id="ARBA00022741"/>
    </source>
</evidence>
<comment type="function">
    <text evidence="10">Catalyzes the phosphorylation of the position 2 hydroxy group of 4-diphosphocytidyl-2C-methyl-D-erythritol.</text>
</comment>
<dbReference type="Gene3D" id="3.30.70.890">
    <property type="entry name" value="GHMP kinase, C-terminal domain"/>
    <property type="match status" value="1"/>
</dbReference>
<dbReference type="GO" id="GO:0016114">
    <property type="term" value="P:terpenoid biosynthetic process"/>
    <property type="evidence" value="ECO:0007669"/>
    <property type="project" value="UniProtKB-UniRule"/>
</dbReference>
<dbReference type="PANTHER" id="PTHR43527:SF2">
    <property type="entry name" value="4-DIPHOSPHOCYTIDYL-2-C-METHYL-D-ERYTHRITOL KINASE, CHLOROPLASTIC"/>
    <property type="match status" value="1"/>
</dbReference>
<dbReference type="Proteomes" id="UP000248330">
    <property type="component" value="Unassembled WGS sequence"/>
</dbReference>
<dbReference type="SUPFAM" id="SSF54211">
    <property type="entry name" value="Ribosomal protein S5 domain 2-like"/>
    <property type="match status" value="1"/>
</dbReference>
<dbReference type="Gene3D" id="3.30.230.10">
    <property type="match status" value="1"/>
</dbReference>
<keyword evidence="7 10" id="KW-0067">ATP-binding</keyword>
<dbReference type="EC" id="2.7.1.148" evidence="2 10"/>
<dbReference type="Pfam" id="PF08544">
    <property type="entry name" value="GHMP_kinases_C"/>
    <property type="match status" value="1"/>
</dbReference>
<dbReference type="OrthoDB" id="9809438at2"/>
<dbReference type="GO" id="GO:0050515">
    <property type="term" value="F:4-(cytidine 5'-diphospho)-2-C-methyl-D-erythritol kinase activity"/>
    <property type="evidence" value="ECO:0007669"/>
    <property type="project" value="UniProtKB-UniRule"/>
</dbReference>
<keyword evidence="8 10" id="KW-0414">Isoprene biosynthesis</keyword>
<evidence type="ECO:0000256" key="1">
    <source>
        <dbReference type="ARBA" id="ARBA00009684"/>
    </source>
</evidence>
<feature type="binding site" evidence="10">
    <location>
        <begin position="103"/>
        <end position="113"/>
    </location>
    <ligand>
        <name>ATP</name>
        <dbReference type="ChEBI" id="CHEBI:30616"/>
    </ligand>
</feature>
<dbReference type="InterPro" id="IPR014721">
    <property type="entry name" value="Ribsml_uS5_D2-typ_fold_subgr"/>
</dbReference>
<dbReference type="InterPro" id="IPR036554">
    <property type="entry name" value="GHMP_kinase_C_sf"/>
</dbReference>
<dbReference type="HAMAP" id="MF_00061">
    <property type="entry name" value="IspE"/>
    <property type="match status" value="1"/>
</dbReference>
<accession>A0A318EK13</accession>
<evidence type="ECO:0000259" key="12">
    <source>
        <dbReference type="Pfam" id="PF08544"/>
    </source>
</evidence>
<dbReference type="NCBIfam" id="TIGR00154">
    <property type="entry name" value="ispE"/>
    <property type="match status" value="1"/>
</dbReference>
<dbReference type="Pfam" id="PF00288">
    <property type="entry name" value="GHMP_kinases_N"/>
    <property type="match status" value="1"/>
</dbReference>
<evidence type="ECO:0000256" key="2">
    <source>
        <dbReference type="ARBA" id="ARBA00012052"/>
    </source>
</evidence>
<dbReference type="AlphaFoldDB" id="A0A318EK13"/>
<evidence type="ECO:0000256" key="4">
    <source>
        <dbReference type="ARBA" id="ARBA00022679"/>
    </source>
</evidence>
<keyword evidence="14" id="KW-1185">Reference proteome</keyword>
<name>A0A318EK13_9GAMM</name>
<dbReference type="InterPro" id="IPR004424">
    <property type="entry name" value="IspE"/>
</dbReference>
<dbReference type="UniPathway" id="UPA00056">
    <property type="reaction ID" value="UER00094"/>
</dbReference>
<evidence type="ECO:0000256" key="10">
    <source>
        <dbReference type="HAMAP-Rule" id="MF_00061"/>
    </source>
</evidence>
<dbReference type="GO" id="GO:0019288">
    <property type="term" value="P:isopentenyl diphosphate biosynthetic process, methylerythritol 4-phosphate pathway"/>
    <property type="evidence" value="ECO:0007669"/>
    <property type="project" value="UniProtKB-UniRule"/>
</dbReference>
<comment type="caution">
    <text evidence="13">The sequence shown here is derived from an EMBL/GenBank/DDBJ whole genome shotgun (WGS) entry which is preliminary data.</text>
</comment>
<keyword evidence="6 10" id="KW-0418">Kinase</keyword>
<reference evidence="13 14" key="1">
    <citation type="submission" date="2018-04" db="EMBL/GenBank/DDBJ databases">
        <title>Genomic Encyclopedia of Type Strains, Phase IV (KMG-IV): sequencing the most valuable type-strain genomes for metagenomic binning, comparative biology and taxonomic classification.</title>
        <authorList>
            <person name="Goeker M."/>
        </authorList>
    </citation>
    <scope>NUCLEOTIDE SEQUENCE [LARGE SCALE GENOMIC DNA]</scope>
    <source>
        <strain evidence="13 14">DSM 104150</strain>
    </source>
</reference>
<protein>
    <recommendedName>
        <fullName evidence="3 10">4-diphosphocytidyl-2-C-methyl-D-erythritol kinase</fullName>
        <shortName evidence="10">CMK</shortName>
        <ecNumber evidence="2 10">2.7.1.148</ecNumber>
    </recommendedName>
    <alternativeName>
        <fullName evidence="9 10">4-(cytidine-5'-diphospho)-2-C-methyl-D-erythritol kinase</fullName>
    </alternativeName>
</protein>
<comment type="pathway">
    <text evidence="10">Isoprenoid biosynthesis; isopentenyl diphosphate biosynthesis via DXP pathway; isopentenyl diphosphate from 1-deoxy-D-xylulose 5-phosphate: step 3/6.</text>
</comment>
<evidence type="ECO:0000256" key="3">
    <source>
        <dbReference type="ARBA" id="ARBA00017473"/>
    </source>
</evidence>
<dbReference type="PIRSF" id="PIRSF010376">
    <property type="entry name" value="IspE"/>
    <property type="match status" value="1"/>
</dbReference>
<gene>
    <name evidence="10" type="primary">ispE</name>
    <name evidence="13" type="ORF">C8D93_101476</name>
</gene>
<sequence>MSDTLPGAFTAGYAWPAPAKINLFLHITGRRADGYHELQTVFQFLDLADTLFFVPRGDGVIRRMQDVPGVDEAEDLAIRAARAIQQASGCNLGADIRVEKRIPIGAGLGGGSSNAATTLVALNRLWNLGLTTDELARIGLRLGADVPVFVRGHAAWAEGVGERLSRVEPSEPWYVVLTPPVAVSTAAIFAAPELQRDCPRIDLAAFESGAATNVCEPVTTARHPAVAAALAWLRRHGAARMSGTGAAVFLACDDRATADAIAAQAQAEGSAPCLVVRGRNRSPLVDAAAR</sequence>
<evidence type="ECO:0000256" key="8">
    <source>
        <dbReference type="ARBA" id="ARBA00023229"/>
    </source>
</evidence>
<feature type="domain" description="GHMP kinase N-terminal" evidence="11">
    <location>
        <begin position="76"/>
        <end position="152"/>
    </location>
</feature>
<comment type="catalytic activity">
    <reaction evidence="10">
        <text>4-CDP-2-C-methyl-D-erythritol + ATP = 4-CDP-2-C-methyl-D-erythritol 2-phosphate + ADP + H(+)</text>
        <dbReference type="Rhea" id="RHEA:18437"/>
        <dbReference type="ChEBI" id="CHEBI:15378"/>
        <dbReference type="ChEBI" id="CHEBI:30616"/>
        <dbReference type="ChEBI" id="CHEBI:57823"/>
        <dbReference type="ChEBI" id="CHEBI:57919"/>
        <dbReference type="ChEBI" id="CHEBI:456216"/>
        <dbReference type="EC" id="2.7.1.148"/>
    </reaction>
</comment>
<dbReference type="EMBL" id="QICN01000001">
    <property type="protein sequence ID" value="PXV71425.1"/>
    <property type="molecule type" value="Genomic_DNA"/>
</dbReference>
<evidence type="ECO:0000259" key="11">
    <source>
        <dbReference type="Pfam" id="PF00288"/>
    </source>
</evidence>
<evidence type="ECO:0000256" key="7">
    <source>
        <dbReference type="ARBA" id="ARBA00022840"/>
    </source>
</evidence>
<dbReference type="SUPFAM" id="SSF55060">
    <property type="entry name" value="GHMP Kinase, C-terminal domain"/>
    <property type="match status" value="1"/>
</dbReference>
<dbReference type="GO" id="GO:0005524">
    <property type="term" value="F:ATP binding"/>
    <property type="evidence" value="ECO:0007669"/>
    <property type="project" value="UniProtKB-UniRule"/>
</dbReference>
<proteinExistence type="inferred from homology"/>
<evidence type="ECO:0000313" key="13">
    <source>
        <dbReference type="EMBL" id="PXV71425.1"/>
    </source>
</evidence>
<dbReference type="PANTHER" id="PTHR43527">
    <property type="entry name" value="4-DIPHOSPHOCYTIDYL-2-C-METHYL-D-ERYTHRITOL KINASE, CHLOROPLASTIC"/>
    <property type="match status" value="1"/>
</dbReference>
<keyword evidence="4 10" id="KW-0808">Transferase</keyword>
<evidence type="ECO:0000256" key="6">
    <source>
        <dbReference type="ARBA" id="ARBA00022777"/>
    </source>
</evidence>
<evidence type="ECO:0000313" key="14">
    <source>
        <dbReference type="Proteomes" id="UP000248330"/>
    </source>
</evidence>
<evidence type="ECO:0000256" key="9">
    <source>
        <dbReference type="ARBA" id="ARBA00032554"/>
    </source>
</evidence>
<feature type="active site" evidence="10">
    <location>
        <position position="145"/>
    </location>
</feature>
<organism evidence="13 14">
    <name type="scientific">Sinimarinibacterium flocculans</name>
    <dbReference type="NCBI Taxonomy" id="985250"/>
    <lineage>
        <taxon>Bacteria</taxon>
        <taxon>Pseudomonadati</taxon>
        <taxon>Pseudomonadota</taxon>
        <taxon>Gammaproteobacteria</taxon>
        <taxon>Nevskiales</taxon>
        <taxon>Nevskiaceae</taxon>
        <taxon>Sinimarinibacterium</taxon>
    </lineage>
</organism>
<dbReference type="InterPro" id="IPR020568">
    <property type="entry name" value="Ribosomal_Su5_D2-typ_SF"/>
</dbReference>
<keyword evidence="5 10" id="KW-0547">Nucleotide-binding</keyword>
<comment type="similarity">
    <text evidence="1 10">Belongs to the GHMP kinase family. IspE subfamily.</text>
</comment>